<accession>A0A9X8ULE0</accession>
<proteinExistence type="predicted"/>
<dbReference type="Proteomes" id="UP000294682">
    <property type="component" value="Unassembled WGS sequence"/>
</dbReference>
<dbReference type="RefSeq" id="WP_079698213.1">
    <property type="nucleotide sequence ID" value="NZ_SLUK01000001.1"/>
</dbReference>
<comment type="caution">
    <text evidence="1">The sequence shown here is derived from an EMBL/GenBank/DDBJ whole genome shotgun (WGS) entry which is preliminary data.</text>
</comment>
<protein>
    <submittedName>
        <fullName evidence="1">Uncharacterized protein</fullName>
    </submittedName>
</protein>
<evidence type="ECO:0000313" key="1">
    <source>
        <dbReference type="EMBL" id="TCL45345.1"/>
    </source>
</evidence>
<dbReference type="AlphaFoldDB" id="A0A9X8ULE0"/>
<name>A0A9X8ULE0_9FIRM</name>
<reference evidence="1 2" key="1">
    <citation type="submission" date="2019-03" db="EMBL/GenBank/DDBJ databases">
        <title>Genomic Encyclopedia of Type Strains, Phase IV (KMG-IV): sequencing the most valuable type-strain genomes for metagenomic binning, comparative biology and taxonomic classification.</title>
        <authorList>
            <person name="Goeker M."/>
        </authorList>
    </citation>
    <scope>NUCLEOTIDE SEQUENCE [LARGE SCALE GENOMIC DNA]</scope>
    <source>
        <strain evidence="1 2">DSM 100433</strain>
    </source>
</reference>
<dbReference type="EMBL" id="SLUK01000001">
    <property type="protein sequence ID" value="TCL45345.1"/>
    <property type="molecule type" value="Genomic_DNA"/>
</dbReference>
<keyword evidence="2" id="KW-1185">Reference proteome</keyword>
<gene>
    <name evidence="1" type="ORF">EDD78_101328</name>
</gene>
<sequence>MKEAHKRDSISAPESSVAEELKKGLEAAASFKASELERLVMIFCKQTRLKYNRLTEEEKQWLVRSAHKLEPAKSPISRGSKRR</sequence>
<organism evidence="1 2">
    <name type="scientific">Harryflintia acetispora</name>
    <dbReference type="NCBI Taxonomy" id="1849041"/>
    <lineage>
        <taxon>Bacteria</taxon>
        <taxon>Bacillati</taxon>
        <taxon>Bacillota</taxon>
        <taxon>Clostridia</taxon>
        <taxon>Eubacteriales</taxon>
        <taxon>Oscillospiraceae</taxon>
        <taxon>Harryflintia</taxon>
    </lineage>
</organism>
<evidence type="ECO:0000313" key="2">
    <source>
        <dbReference type="Proteomes" id="UP000294682"/>
    </source>
</evidence>